<evidence type="ECO:0000256" key="7">
    <source>
        <dbReference type="ARBA" id="ARBA00022989"/>
    </source>
</evidence>
<evidence type="ECO:0000256" key="1">
    <source>
        <dbReference type="ARBA" id="ARBA00004606"/>
    </source>
</evidence>
<evidence type="ECO:0000313" key="16">
    <source>
        <dbReference type="Proteomes" id="UP000593568"/>
    </source>
</evidence>
<protein>
    <recommendedName>
        <fullName evidence="12">O-fucosyltransferase family protein</fullName>
    </recommendedName>
</protein>
<dbReference type="Proteomes" id="UP000593568">
    <property type="component" value="Unassembled WGS sequence"/>
</dbReference>
<dbReference type="EMBL" id="JABEZW010000009">
    <property type="protein sequence ID" value="MBA0775089.1"/>
    <property type="molecule type" value="Genomic_DNA"/>
</dbReference>
<proteinExistence type="inferred from homology"/>
<organism evidence="15 16">
    <name type="scientific">Gossypium trilobum</name>
    <dbReference type="NCBI Taxonomy" id="34281"/>
    <lineage>
        <taxon>Eukaryota</taxon>
        <taxon>Viridiplantae</taxon>
        <taxon>Streptophyta</taxon>
        <taxon>Embryophyta</taxon>
        <taxon>Tracheophyta</taxon>
        <taxon>Spermatophyta</taxon>
        <taxon>Magnoliopsida</taxon>
        <taxon>eudicotyledons</taxon>
        <taxon>Gunneridae</taxon>
        <taxon>Pentapetalae</taxon>
        <taxon>rosids</taxon>
        <taxon>malvids</taxon>
        <taxon>Malvales</taxon>
        <taxon>Malvaceae</taxon>
        <taxon>Malvoideae</taxon>
        <taxon>Gossypium</taxon>
    </lineage>
</organism>
<keyword evidence="7 14" id="KW-1133">Transmembrane helix</keyword>
<evidence type="ECO:0000256" key="13">
    <source>
        <dbReference type="SAM" id="MobiDB-lite"/>
    </source>
</evidence>
<dbReference type="GO" id="GO:0016757">
    <property type="term" value="F:glycosyltransferase activity"/>
    <property type="evidence" value="ECO:0007669"/>
    <property type="project" value="UniProtKB-KW"/>
</dbReference>
<keyword evidence="9" id="KW-0325">Glycoprotein</keyword>
<evidence type="ECO:0000256" key="8">
    <source>
        <dbReference type="ARBA" id="ARBA00023136"/>
    </source>
</evidence>
<keyword evidence="10" id="KW-0294">Fucose metabolism</keyword>
<evidence type="ECO:0000256" key="10">
    <source>
        <dbReference type="ARBA" id="ARBA00023253"/>
    </source>
</evidence>
<dbReference type="GO" id="GO:0016020">
    <property type="term" value="C:membrane"/>
    <property type="evidence" value="ECO:0007669"/>
    <property type="project" value="UniProtKB-SubCell"/>
</dbReference>
<evidence type="ECO:0000256" key="4">
    <source>
        <dbReference type="ARBA" id="ARBA00022676"/>
    </source>
</evidence>
<evidence type="ECO:0000256" key="2">
    <source>
        <dbReference type="ARBA" id="ARBA00004881"/>
    </source>
</evidence>
<evidence type="ECO:0000256" key="12">
    <source>
        <dbReference type="ARBA" id="ARBA00030350"/>
    </source>
</evidence>
<evidence type="ECO:0000256" key="5">
    <source>
        <dbReference type="ARBA" id="ARBA00022679"/>
    </source>
</evidence>
<evidence type="ECO:0000256" key="11">
    <source>
        <dbReference type="ARBA" id="ARBA00023277"/>
    </source>
</evidence>
<name>A0A7J9EPT8_9ROSI</name>
<gene>
    <name evidence="15" type="ORF">Gotri_010253</name>
</gene>
<dbReference type="InterPro" id="IPR019378">
    <property type="entry name" value="GDP-Fuc_O-FucTrfase"/>
</dbReference>
<dbReference type="AlphaFoldDB" id="A0A7J9EPT8"/>
<keyword evidence="11" id="KW-0119">Carbohydrate metabolism</keyword>
<feature type="compositionally biased region" description="Basic and acidic residues" evidence="13">
    <location>
        <begin position="17"/>
        <end position="32"/>
    </location>
</feature>
<evidence type="ECO:0000256" key="9">
    <source>
        <dbReference type="ARBA" id="ARBA00023180"/>
    </source>
</evidence>
<feature type="transmembrane region" description="Helical" evidence="14">
    <location>
        <begin position="52"/>
        <end position="71"/>
    </location>
</feature>
<feature type="compositionally biased region" description="Low complexity" evidence="13">
    <location>
        <begin position="1"/>
        <end position="12"/>
    </location>
</feature>
<accession>A0A7J9EPT8</accession>
<keyword evidence="6 14" id="KW-0812">Transmembrane</keyword>
<keyword evidence="16" id="KW-1185">Reference proteome</keyword>
<dbReference type="PANTHER" id="PTHR31933:SF9">
    <property type="entry name" value="O-FUCOSYLTRANSFERASE 2"/>
    <property type="match status" value="1"/>
</dbReference>
<dbReference type="PIRSF" id="PIRSF009360">
    <property type="entry name" value="UCP009360"/>
    <property type="match status" value="1"/>
</dbReference>
<dbReference type="PANTHER" id="PTHR31933">
    <property type="entry name" value="O-FUCOSYLTRANSFERASE 2-RELATED"/>
    <property type="match status" value="1"/>
</dbReference>
<feature type="region of interest" description="Disordered" evidence="13">
    <location>
        <begin position="1"/>
        <end position="42"/>
    </location>
</feature>
<dbReference type="CDD" id="cd11299">
    <property type="entry name" value="O-FucT_plant"/>
    <property type="match status" value="1"/>
</dbReference>
<sequence length="574" mass="64446">MSSTSNSNNSHNLALESKQDRPNTVRIPDRKQPKNAKRKGGKVWYQKERVKGLVVVTALVGLFFLVDWIMLLRLQDHRVGSDDRSSRNASSVSAQVKVTKPSKGKKHYVGIYGRLLALAAHALAEGQNKREPKDLWQEPVVPASAWRPCADQRDWEPNEGKNGYIMVTANGGINQQRVAVCNAVVLARLLNATLVVPKFMYSSVWKDVSQFGDIYQEEHFIKYLAPDIRIVKELPEELKSLHLEAIGSVVPDVDVRKESKPSFYLKNILPILLQKRVVHFVGFGNRLAFDPIPFQLQIQETAALLLERLHKHSAQPGLLDHYLVGPHAVAAMIARSDRAKASKYLALHLRFEIDMVAHSLCEFGGGEQEGQELEAYRQIHFPALTELKKTEKLPSPAMLRSEGLCPLTPEEAVLMLAALGFNRKTQIYVAGAQIYGGTSRLAALTSLYPNLVTKENLLSSAELEPFKNFSSQLAALDFIACTAADAFAMTDSGSQLSSLVSGYRIYYGGGRMPTIRPNKRRLADIFVKNNTIEWKVFEQRVRKAVRQTKHVQSRPKARSVYRYPRCKECMCRTD</sequence>
<evidence type="ECO:0000256" key="14">
    <source>
        <dbReference type="SAM" id="Phobius"/>
    </source>
</evidence>
<comment type="similarity">
    <text evidence="3">Belongs to the glycosyltransferase GT106 family.</text>
</comment>
<comment type="pathway">
    <text evidence="2">Glycan metabolism.</text>
</comment>
<evidence type="ECO:0000256" key="3">
    <source>
        <dbReference type="ARBA" id="ARBA00007737"/>
    </source>
</evidence>
<dbReference type="InterPro" id="IPR052272">
    <property type="entry name" value="GT106_glycosyltransferase"/>
</dbReference>
<dbReference type="InterPro" id="IPR024709">
    <property type="entry name" value="FucosylTrfase_pln"/>
</dbReference>
<comment type="caution">
    <text evidence="15">The sequence shown here is derived from an EMBL/GenBank/DDBJ whole genome shotgun (WGS) entry which is preliminary data.</text>
</comment>
<dbReference type="GO" id="GO:0006004">
    <property type="term" value="P:fucose metabolic process"/>
    <property type="evidence" value="ECO:0007669"/>
    <property type="project" value="UniProtKB-KW"/>
</dbReference>
<keyword evidence="8 14" id="KW-0472">Membrane</keyword>
<evidence type="ECO:0000256" key="6">
    <source>
        <dbReference type="ARBA" id="ARBA00022692"/>
    </source>
</evidence>
<evidence type="ECO:0000313" key="15">
    <source>
        <dbReference type="EMBL" id="MBA0775089.1"/>
    </source>
</evidence>
<dbReference type="Pfam" id="PF10250">
    <property type="entry name" value="O-FucT"/>
    <property type="match status" value="1"/>
</dbReference>
<reference evidence="15 16" key="1">
    <citation type="journal article" date="2019" name="Genome Biol. Evol.">
        <title>Insights into the evolution of the New World diploid cottons (Gossypium, subgenus Houzingenia) based on genome sequencing.</title>
        <authorList>
            <person name="Grover C.E."/>
            <person name="Arick M.A. 2nd"/>
            <person name="Thrash A."/>
            <person name="Conover J.L."/>
            <person name="Sanders W.S."/>
            <person name="Peterson D.G."/>
            <person name="Frelichowski J.E."/>
            <person name="Scheffler J.A."/>
            <person name="Scheffler B.E."/>
            <person name="Wendel J.F."/>
        </authorList>
    </citation>
    <scope>NUCLEOTIDE SEQUENCE [LARGE SCALE GENOMIC DNA]</scope>
    <source>
        <strain evidence="15">8</strain>
        <tissue evidence="15">Leaf</tissue>
    </source>
</reference>
<comment type="subcellular location">
    <subcellularLocation>
        <location evidence="1">Membrane</location>
        <topology evidence="1">Single-pass type II membrane protein</topology>
    </subcellularLocation>
</comment>
<keyword evidence="4" id="KW-0328">Glycosyltransferase</keyword>
<keyword evidence="5" id="KW-0808">Transferase</keyword>